<evidence type="ECO:0000259" key="6">
    <source>
        <dbReference type="PROSITE" id="PS51716"/>
    </source>
</evidence>
<dbReference type="AlphaFoldDB" id="A0AA39QPA9"/>
<evidence type="ECO:0000313" key="7">
    <source>
        <dbReference type="EMBL" id="KAK0505354.1"/>
    </source>
</evidence>
<keyword evidence="4" id="KW-0342">GTP-binding</keyword>
<name>A0AA39QPA9_9AGAR</name>
<dbReference type="Proteomes" id="UP001175228">
    <property type="component" value="Unassembled WGS sequence"/>
</dbReference>
<dbReference type="InterPro" id="IPR027417">
    <property type="entry name" value="P-loop_NTPase"/>
</dbReference>
<dbReference type="InterPro" id="IPR051515">
    <property type="entry name" value="IRG"/>
</dbReference>
<dbReference type="GO" id="GO:0016020">
    <property type="term" value="C:membrane"/>
    <property type="evidence" value="ECO:0007669"/>
    <property type="project" value="InterPro"/>
</dbReference>
<accession>A0AA39QPA9</accession>
<sequence length="373" mass="42806">MGAAASFFSTAAAAAIPYILQLIRGSKVQENPTMSSISEQHRKMEAEKNAREARRRMEELEKEKKEQAEKAAKEKEAAQKRFTELQEKAKAKEKETMEAQKAMEEKWKKGIRPVEWPSREQYDKVKRRLYKDGKFHLAVAGKSGTGKSSLINAFRGMWDHDEGAARTDVIESTTTVTPYPDPNSANPFIWFDIPGSGTPNCPDWTYFNDQGLYIFDAIIVLLGDRFTEGDLAILKNCQRYCIPTYIVRSKSDVHIEDLVKKKQKLPGVRGDPIGIYEDARKEYLRKIRETVQDNLRNIDPPPPPQKVYAVAKDTLTYLVREESLSDLNILNEHELLRDLLQDAYSRRSEKSWRVMQDLIKNAGVDIFRYLIKA</sequence>
<dbReference type="PANTHER" id="PTHR32341:SF10">
    <property type="entry name" value="INTERFERON-INDUCIBLE GTPASE 5"/>
    <property type="match status" value="1"/>
</dbReference>
<comment type="caution">
    <text evidence="7">The sequence shown here is derived from an EMBL/GenBank/DDBJ whole genome shotgun (WGS) entry which is preliminary data.</text>
</comment>
<dbReference type="GO" id="GO:0016787">
    <property type="term" value="F:hydrolase activity"/>
    <property type="evidence" value="ECO:0007669"/>
    <property type="project" value="UniProtKB-KW"/>
</dbReference>
<evidence type="ECO:0000313" key="8">
    <source>
        <dbReference type="Proteomes" id="UP001175228"/>
    </source>
</evidence>
<keyword evidence="8" id="KW-1185">Reference proteome</keyword>
<keyword evidence="2" id="KW-0547">Nucleotide-binding</keyword>
<reference evidence="7" key="1">
    <citation type="submission" date="2023-06" db="EMBL/GenBank/DDBJ databases">
        <authorList>
            <consortium name="Lawrence Berkeley National Laboratory"/>
            <person name="Ahrendt S."/>
            <person name="Sahu N."/>
            <person name="Indic B."/>
            <person name="Wong-Bajracharya J."/>
            <person name="Merenyi Z."/>
            <person name="Ke H.-M."/>
            <person name="Monk M."/>
            <person name="Kocsube S."/>
            <person name="Drula E."/>
            <person name="Lipzen A."/>
            <person name="Balint B."/>
            <person name="Henrissat B."/>
            <person name="Andreopoulos B."/>
            <person name="Martin F.M."/>
            <person name="Harder C.B."/>
            <person name="Rigling D."/>
            <person name="Ford K.L."/>
            <person name="Foster G.D."/>
            <person name="Pangilinan J."/>
            <person name="Papanicolaou A."/>
            <person name="Barry K."/>
            <person name="LaButti K."/>
            <person name="Viragh M."/>
            <person name="Koriabine M."/>
            <person name="Yan M."/>
            <person name="Riley R."/>
            <person name="Champramary S."/>
            <person name="Plett K.L."/>
            <person name="Tsai I.J."/>
            <person name="Slot J."/>
            <person name="Sipos G."/>
            <person name="Plett J."/>
            <person name="Nagy L.G."/>
            <person name="Grigoriev I.V."/>
        </authorList>
    </citation>
    <scope>NUCLEOTIDE SEQUENCE</scope>
    <source>
        <strain evidence="7">HWK02</strain>
    </source>
</reference>
<evidence type="ECO:0000256" key="4">
    <source>
        <dbReference type="ARBA" id="ARBA00023134"/>
    </source>
</evidence>
<dbReference type="InterPro" id="IPR007743">
    <property type="entry name" value="Immunity-related_GTPase-like"/>
</dbReference>
<dbReference type="EMBL" id="JAUEPU010000002">
    <property type="protein sequence ID" value="KAK0505354.1"/>
    <property type="molecule type" value="Genomic_DNA"/>
</dbReference>
<keyword evidence="3" id="KW-0378">Hydrolase</keyword>
<dbReference type="GO" id="GO:0005525">
    <property type="term" value="F:GTP binding"/>
    <property type="evidence" value="ECO:0007669"/>
    <property type="project" value="UniProtKB-KW"/>
</dbReference>
<proteinExistence type="inferred from homology"/>
<evidence type="ECO:0000256" key="5">
    <source>
        <dbReference type="SAM" id="MobiDB-lite"/>
    </source>
</evidence>
<dbReference type="PROSITE" id="PS51716">
    <property type="entry name" value="G_IRG"/>
    <property type="match status" value="1"/>
</dbReference>
<comment type="similarity">
    <text evidence="1">Belongs to the TRAFAC class dynamin-like GTPase superfamily. IRG family.</text>
</comment>
<evidence type="ECO:0000256" key="3">
    <source>
        <dbReference type="ARBA" id="ARBA00022801"/>
    </source>
</evidence>
<dbReference type="PANTHER" id="PTHR32341">
    <property type="entry name" value="INTERFERON-INDUCIBLE GTPASE"/>
    <property type="match status" value="1"/>
</dbReference>
<feature type="region of interest" description="Disordered" evidence="5">
    <location>
        <begin position="31"/>
        <end position="79"/>
    </location>
</feature>
<evidence type="ECO:0000256" key="1">
    <source>
        <dbReference type="ARBA" id="ARBA00005429"/>
    </source>
</evidence>
<organism evidence="7 8">
    <name type="scientific">Armillaria luteobubalina</name>
    <dbReference type="NCBI Taxonomy" id="153913"/>
    <lineage>
        <taxon>Eukaryota</taxon>
        <taxon>Fungi</taxon>
        <taxon>Dikarya</taxon>
        <taxon>Basidiomycota</taxon>
        <taxon>Agaricomycotina</taxon>
        <taxon>Agaricomycetes</taxon>
        <taxon>Agaricomycetidae</taxon>
        <taxon>Agaricales</taxon>
        <taxon>Marasmiineae</taxon>
        <taxon>Physalacriaceae</taxon>
        <taxon>Armillaria</taxon>
    </lineage>
</organism>
<gene>
    <name evidence="7" type="ORF">EDD18DRAFT_1128887</name>
</gene>
<dbReference type="Gene3D" id="3.40.50.300">
    <property type="entry name" value="P-loop containing nucleotide triphosphate hydrolases"/>
    <property type="match status" value="1"/>
</dbReference>
<feature type="compositionally biased region" description="Basic and acidic residues" evidence="5">
    <location>
        <begin position="39"/>
        <end position="79"/>
    </location>
</feature>
<dbReference type="InterPro" id="IPR030385">
    <property type="entry name" value="G_IRG_dom"/>
</dbReference>
<dbReference type="SUPFAM" id="SSF52540">
    <property type="entry name" value="P-loop containing nucleoside triphosphate hydrolases"/>
    <property type="match status" value="1"/>
</dbReference>
<dbReference type="Pfam" id="PF05049">
    <property type="entry name" value="IIGP"/>
    <property type="match status" value="1"/>
</dbReference>
<evidence type="ECO:0000256" key="2">
    <source>
        <dbReference type="ARBA" id="ARBA00022741"/>
    </source>
</evidence>
<feature type="domain" description="IRG-type G" evidence="6">
    <location>
        <begin position="133"/>
        <end position="343"/>
    </location>
</feature>
<protein>
    <submittedName>
        <fullName evidence="7">Interferon-inducible GTPase-domain-containing protein</fullName>
    </submittedName>
</protein>